<feature type="transmembrane region" description="Helical" evidence="2">
    <location>
        <begin position="149"/>
        <end position="170"/>
    </location>
</feature>
<feature type="transmembrane region" description="Helical" evidence="2">
    <location>
        <begin position="12"/>
        <end position="36"/>
    </location>
</feature>
<dbReference type="EMBL" id="ML769698">
    <property type="protein sequence ID" value="KAE9389411.1"/>
    <property type="molecule type" value="Genomic_DNA"/>
</dbReference>
<name>A0A6A4GUF6_9AGAR</name>
<keyword evidence="4" id="KW-1185">Reference proteome</keyword>
<keyword evidence="2" id="KW-1133">Transmembrane helix</keyword>
<evidence type="ECO:0000313" key="3">
    <source>
        <dbReference type="EMBL" id="KAE9389411.1"/>
    </source>
</evidence>
<dbReference type="AlphaFoldDB" id="A0A6A4GUF6"/>
<accession>A0A6A4GUF6</accession>
<evidence type="ECO:0000313" key="4">
    <source>
        <dbReference type="Proteomes" id="UP000799118"/>
    </source>
</evidence>
<dbReference type="Proteomes" id="UP000799118">
    <property type="component" value="Unassembled WGS sequence"/>
</dbReference>
<feature type="region of interest" description="Disordered" evidence="1">
    <location>
        <begin position="325"/>
        <end position="347"/>
    </location>
</feature>
<gene>
    <name evidence="3" type="ORF">BT96DRAFT_1025056</name>
</gene>
<reference evidence="3" key="1">
    <citation type="journal article" date="2019" name="Environ. Microbiol.">
        <title>Fungal ecological strategies reflected in gene transcription - a case study of two litter decomposers.</title>
        <authorList>
            <person name="Barbi F."/>
            <person name="Kohler A."/>
            <person name="Barry K."/>
            <person name="Baskaran P."/>
            <person name="Daum C."/>
            <person name="Fauchery L."/>
            <person name="Ihrmark K."/>
            <person name="Kuo A."/>
            <person name="LaButti K."/>
            <person name="Lipzen A."/>
            <person name="Morin E."/>
            <person name="Grigoriev I.V."/>
            <person name="Henrissat B."/>
            <person name="Lindahl B."/>
            <person name="Martin F."/>
        </authorList>
    </citation>
    <scope>NUCLEOTIDE SEQUENCE</scope>
    <source>
        <strain evidence="3">JB14</strain>
    </source>
</reference>
<keyword evidence="2" id="KW-0812">Transmembrane</keyword>
<sequence>MAVTSRPRQCCCFLPAFYGVLAFSYIWILSGMINAITGWSQVHQLQIYPIPKSYEAALYFQALIFSSMTLVGIYGVIAAFLKRPNLVLGYLIMLGLHLLLNIAGGGYFLGMLFHARTDAQIIQCLQAAYNETSAQLCFTPITVSRNVAVSIYVVSWVLELYACFIIYSFLEDLKERAGNKDLENRSRTITPDIISQPTPVPNFKPATMSMGPGGYPISIIDGFGGMMPEAQGPGGVEQHTWDQVPLSKPHSNSPPTTPMVPSHPDYHTGMRPLRLAPRDGSASQPNSPHVIPPIEVSTSPIHPYGLGSAGLSTSYAFSAGNNSFGSRANTPTQAAYNTNSSGVDNRF</sequence>
<feature type="transmembrane region" description="Helical" evidence="2">
    <location>
        <begin position="56"/>
        <end position="81"/>
    </location>
</feature>
<evidence type="ECO:0000256" key="1">
    <source>
        <dbReference type="SAM" id="MobiDB-lite"/>
    </source>
</evidence>
<proteinExistence type="predicted"/>
<organism evidence="3 4">
    <name type="scientific">Gymnopus androsaceus JB14</name>
    <dbReference type="NCBI Taxonomy" id="1447944"/>
    <lineage>
        <taxon>Eukaryota</taxon>
        <taxon>Fungi</taxon>
        <taxon>Dikarya</taxon>
        <taxon>Basidiomycota</taxon>
        <taxon>Agaricomycotina</taxon>
        <taxon>Agaricomycetes</taxon>
        <taxon>Agaricomycetidae</taxon>
        <taxon>Agaricales</taxon>
        <taxon>Marasmiineae</taxon>
        <taxon>Omphalotaceae</taxon>
        <taxon>Gymnopus</taxon>
    </lineage>
</organism>
<dbReference type="OrthoDB" id="3239304at2759"/>
<feature type="transmembrane region" description="Helical" evidence="2">
    <location>
        <begin position="88"/>
        <end position="109"/>
    </location>
</feature>
<evidence type="ECO:0000256" key="2">
    <source>
        <dbReference type="SAM" id="Phobius"/>
    </source>
</evidence>
<protein>
    <submittedName>
        <fullName evidence="3">Uncharacterized protein</fullName>
    </submittedName>
</protein>
<keyword evidence="2" id="KW-0472">Membrane</keyword>